<evidence type="ECO:0000313" key="2">
    <source>
        <dbReference type="EMBL" id="GKV13836.1"/>
    </source>
</evidence>
<dbReference type="AlphaFoldDB" id="A0AAV5JM50"/>
<dbReference type="PANTHER" id="PTHR34466:SF1">
    <property type="entry name" value="OS06G0609800 PROTEIN"/>
    <property type="match status" value="1"/>
</dbReference>
<feature type="region of interest" description="Disordered" evidence="1">
    <location>
        <begin position="1"/>
        <end position="45"/>
    </location>
</feature>
<reference evidence="2 3" key="1">
    <citation type="journal article" date="2021" name="Commun. Biol.">
        <title>The genome of Shorea leprosula (Dipterocarpaceae) highlights the ecological relevance of drought in aseasonal tropical rainforests.</title>
        <authorList>
            <person name="Ng K.K.S."/>
            <person name="Kobayashi M.J."/>
            <person name="Fawcett J.A."/>
            <person name="Hatakeyama M."/>
            <person name="Paape T."/>
            <person name="Ng C.H."/>
            <person name="Ang C.C."/>
            <person name="Tnah L.H."/>
            <person name="Lee C.T."/>
            <person name="Nishiyama T."/>
            <person name="Sese J."/>
            <person name="O'Brien M.J."/>
            <person name="Copetti D."/>
            <person name="Mohd Noor M.I."/>
            <person name="Ong R.C."/>
            <person name="Putra M."/>
            <person name="Sireger I.Z."/>
            <person name="Indrioko S."/>
            <person name="Kosugi Y."/>
            <person name="Izuno A."/>
            <person name="Isagi Y."/>
            <person name="Lee S.L."/>
            <person name="Shimizu K.K."/>
        </authorList>
    </citation>
    <scope>NUCLEOTIDE SEQUENCE [LARGE SCALE GENOMIC DNA]</scope>
    <source>
        <strain evidence="2">214</strain>
    </source>
</reference>
<protein>
    <submittedName>
        <fullName evidence="2">Uncharacterized protein</fullName>
    </submittedName>
</protein>
<dbReference type="PANTHER" id="PTHR34466">
    <property type="entry name" value="OS11G0129800 PROTEIN"/>
    <property type="match status" value="1"/>
</dbReference>
<evidence type="ECO:0000256" key="1">
    <source>
        <dbReference type="SAM" id="MobiDB-lite"/>
    </source>
</evidence>
<keyword evidence="3" id="KW-1185">Reference proteome</keyword>
<organism evidence="2 3">
    <name type="scientific">Rubroshorea leprosula</name>
    <dbReference type="NCBI Taxonomy" id="152421"/>
    <lineage>
        <taxon>Eukaryota</taxon>
        <taxon>Viridiplantae</taxon>
        <taxon>Streptophyta</taxon>
        <taxon>Embryophyta</taxon>
        <taxon>Tracheophyta</taxon>
        <taxon>Spermatophyta</taxon>
        <taxon>Magnoliopsida</taxon>
        <taxon>eudicotyledons</taxon>
        <taxon>Gunneridae</taxon>
        <taxon>Pentapetalae</taxon>
        <taxon>rosids</taxon>
        <taxon>malvids</taxon>
        <taxon>Malvales</taxon>
        <taxon>Dipterocarpaceae</taxon>
        <taxon>Rubroshorea</taxon>
    </lineage>
</organism>
<dbReference type="Proteomes" id="UP001054252">
    <property type="component" value="Unassembled WGS sequence"/>
</dbReference>
<feature type="compositionally biased region" description="Polar residues" evidence="1">
    <location>
        <begin position="19"/>
        <end position="29"/>
    </location>
</feature>
<dbReference type="EMBL" id="BPVZ01000039">
    <property type="protein sequence ID" value="GKV13836.1"/>
    <property type="molecule type" value="Genomic_DNA"/>
</dbReference>
<gene>
    <name evidence="2" type="ORF">SLEP1_g24808</name>
</gene>
<sequence>MATSAFKSTAKRTPIVKSTGENSSSSNRTSPHRRGRSLSRFSRRLPQADYDDVESTLAPPTRGRFVNKLRGSGFLETSLDDLATKLFDSSLRGRSNLRHAEVSLRIGGGDGVTLRRGRSVSRHKYWSTAANSGAAGRVFRKVLIPGGEDRCLWRSISLAVRRVI</sequence>
<evidence type="ECO:0000313" key="3">
    <source>
        <dbReference type="Proteomes" id="UP001054252"/>
    </source>
</evidence>
<comment type="caution">
    <text evidence="2">The sequence shown here is derived from an EMBL/GenBank/DDBJ whole genome shotgun (WGS) entry which is preliminary data.</text>
</comment>
<proteinExistence type="predicted"/>
<name>A0AAV5JM50_9ROSI</name>
<feature type="compositionally biased region" description="Basic residues" evidence="1">
    <location>
        <begin position="30"/>
        <end position="43"/>
    </location>
</feature>
<accession>A0AAV5JM50</accession>